<dbReference type="InterPro" id="IPR001322">
    <property type="entry name" value="Lamin_tail_dom"/>
</dbReference>
<dbReference type="Pfam" id="PF18683">
    <property type="entry name" value="ChiW_Ig_like"/>
    <property type="match status" value="1"/>
</dbReference>
<dbReference type="RefSeq" id="WP_125663454.1">
    <property type="nucleotide sequence ID" value="NZ_AP019308.1"/>
</dbReference>
<organism evidence="3 4">
    <name type="scientific">Paenibacillus baekrokdamisoli</name>
    <dbReference type="NCBI Taxonomy" id="1712516"/>
    <lineage>
        <taxon>Bacteria</taxon>
        <taxon>Bacillati</taxon>
        <taxon>Bacillota</taxon>
        <taxon>Bacilli</taxon>
        <taxon>Bacillales</taxon>
        <taxon>Paenibacillaceae</taxon>
        <taxon>Paenibacillus</taxon>
    </lineage>
</organism>
<feature type="signal peptide" evidence="2">
    <location>
        <begin position="1"/>
        <end position="32"/>
    </location>
</feature>
<dbReference type="PROSITE" id="PS51841">
    <property type="entry name" value="LTD"/>
    <property type="match status" value="1"/>
</dbReference>
<evidence type="ECO:0000313" key="3">
    <source>
        <dbReference type="EMBL" id="BBH23744.1"/>
    </source>
</evidence>
<evidence type="ECO:0000313" key="4">
    <source>
        <dbReference type="Proteomes" id="UP000275368"/>
    </source>
</evidence>
<dbReference type="OrthoDB" id="1491115at2"/>
<dbReference type="InterPro" id="IPR025883">
    <property type="entry name" value="Cadherin-like_domain"/>
</dbReference>
<dbReference type="KEGG" id="pbk:Back11_50890"/>
<dbReference type="PROSITE" id="PS51272">
    <property type="entry name" value="SLH"/>
    <property type="match status" value="3"/>
</dbReference>
<dbReference type="InterPro" id="IPR001119">
    <property type="entry name" value="SLH_dom"/>
</dbReference>
<feature type="region of interest" description="Disordered" evidence="1">
    <location>
        <begin position="1041"/>
        <end position="1094"/>
    </location>
</feature>
<dbReference type="InterPro" id="IPR018721">
    <property type="entry name" value="DUF2252"/>
</dbReference>
<accession>A0A3G9JLG9</accession>
<dbReference type="PANTHER" id="PTHR39441:SF1">
    <property type="entry name" value="DUF2252 DOMAIN-CONTAINING PROTEIN"/>
    <property type="match status" value="1"/>
</dbReference>
<dbReference type="Pfam" id="PF10009">
    <property type="entry name" value="DUF2252"/>
    <property type="match status" value="1"/>
</dbReference>
<dbReference type="EMBL" id="AP019308">
    <property type="protein sequence ID" value="BBH23744.1"/>
    <property type="molecule type" value="Genomic_DNA"/>
</dbReference>
<feature type="compositionally biased region" description="Low complexity" evidence="1">
    <location>
        <begin position="1084"/>
        <end position="1094"/>
    </location>
</feature>
<evidence type="ECO:0000256" key="2">
    <source>
        <dbReference type="SAM" id="SignalP"/>
    </source>
</evidence>
<reference evidence="3 4" key="1">
    <citation type="submission" date="2018-11" db="EMBL/GenBank/DDBJ databases">
        <title>Complete genome sequence of Paenibacillus baekrokdamisoli strain KCTC 33723.</title>
        <authorList>
            <person name="Kang S.W."/>
            <person name="Lee K.C."/>
            <person name="Kim K.K."/>
            <person name="Kim J.S."/>
            <person name="Kim D.S."/>
            <person name="Ko S.H."/>
            <person name="Yang S.H."/>
            <person name="Lee J.S."/>
        </authorList>
    </citation>
    <scope>NUCLEOTIDE SEQUENCE [LARGE SCALE GENOMIC DNA]</scope>
    <source>
        <strain evidence="3 4">KCTC 33723</strain>
    </source>
</reference>
<gene>
    <name evidence="3" type="ORF">Back11_50890</name>
</gene>
<feature type="chain" id="PRO_5044317705" evidence="2">
    <location>
        <begin position="33"/>
        <end position="1461"/>
    </location>
</feature>
<dbReference type="Proteomes" id="UP000275368">
    <property type="component" value="Chromosome"/>
</dbReference>
<sequence length="1461" mass="153183">MLRTLRRFKRQLALTLAFTIAALPVVPTLSYADAGTSQTGGRAAHVVISEIFGGGNEKFDSLFQNDFVELYNPTSSNVSVAGWSIQYAPSNSLDNAAWTVVPLGTPTAEIPAYGYYLVKLGGKSAQNPPLTALPAADAVGTVDIDNKGGKIALVAGTTALASKDPLSDIEPNKSLVIDFVGMGLAGSTGANAFQGSLAPEMSAKKSIERKWTNPLNPIPAEGLDAKLAANRGKGNDWDSHNNGADFTIVSTGSDGYPQNSTFITSFGLADAANSSAAMSSPTAVAAGDNSFTVNLFNGTVAPDTTLSVSDYAVTGLQGLDVTAASSADGHAVTFTVSGTASSSVTVDQNLQVVLQPSVWTMTNKPLNPVTITGLQLKAYSAKVSGAACVGGSTLAMLTSTKLDPAHSNLCLKLTTGTPTEGTIDPSLYAIQGLPSAAQVTTAVGNAADKTIMFTIAGDAIQPVTTDIPLTVTVKVGAVSEGATQDSDVITGFTWSAYQKPVIADAARKASLTNIIKESNAFFSDASIKASKYTKQGANLFDFYRGTPNMFFSDLGTVIPVPASWKAWPLKTWIQGDAHLQNIGTYNNANDQTVFDLNDPDSSYVAPFYWDLLRLLPSIYLERDVSKVSAIHNLTDAQVAELLGDFLDEYRATVNSVAGNNDENTRELNAASLLTGEYTSKMLSYFAAITTDTQLSKASAIVDGTGRKFKTDSKYGVLSDSERAAFLKAWPAYVSSLGSVGQNNQLLNKDYYTIKDVVYRLGQGNSSLGSIRYNLIIEGSSSAANDDVILDAKEQFEPSMFVMNEVDKSSYTTWFGGNDAARTVTAYRAMTNNTDSFAGVLNIGARNFVVRAIAKSKGDYTDEKPAFASKDDLANYMKYAAQAYALAHARSDSDFDSKYVSGSFDDQFKAIMDAGTTWASFKQSLVELSGDYYRQVASDFNLMKSDLTAGTLIDVNQLTGLTYNGGTSVAGFASDQLVYNQTVENNAAQSVIRAAAADSLAKVTIAGVTATSINEQTVALKVGTNTINIIVEARDGSQKTYKLSLTRKSSSGSDSGNGPGSGSGGTGSETGTGTGTGTKNLYEETSVTGKGGSSTSVLTLNGEQLKLEASKQTPSGTKQIVIKPEGAANQAVQLKVPAEGFNQLGANLIVEAKGFTLTLPSISVNMAAAAKKLGTTIDHVELNIEVTPTTTGVAVQISAAANGKTVQVSSEPASGISISLPYKGDGVQNGNGASVVRLLPNGAYGFVPAIFTASAVVLTVKASGEFKVVQSKVSFNDLSKSWAKTDIELLASKFVVSGVDGNNFKPDQTISRAEFTALLVKALMPEQLAASGNVGTMYNDVKQNDWFAPYIQAAAACGLVAGTGDGQFNPSSEITREQMAIMLQRALAVIGKPLDAAKGNETNTFKDGGVVSQWAVSAVNGALSTGLMQGLSNRTFAPQEEATRAQAAVIIKRALQFAGFLA</sequence>
<name>A0A3G9JLG9_9BACL</name>
<keyword evidence="2" id="KW-0732">Signal</keyword>
<dbReference type="PANTHER" id="PTHR39441">
    <property type="entry name" value="DUF2252 DOMAIN-CONTAINING PROTEIN"/>
    <property type="match status" value="1"/>
</dbReference>
<dbReference type="Pfam" id="PF00395">
    <property type="entry name" value="SLH"/>
    <property type="match status" value="3"/>
</dbReference>
<dbReference type="InterPro" id="IPR041278">
    <property type="entry name" value="ChiW_Ig-like"/>
</dbReference>
<keyword evidence="4" id="KW-1185">Reference proteome</keyword>
<dbReference type="Pfam" id="PF12733">
    <property type="entry name" value="Cadherin-like"/>
    <property type="match status" value="1"/>
</dbReference>
<feature type="compositionally biased region" description="Gly residues" evidence="1">
    <location>
        <begin position="1054"/>
        <end position="1075"/>
    </location>
</feature>
<evidence type="ECO:0000256" key="1">
    <source>
        <dbReference type="SAM" id="MobiDB-lite"/>
    </source>
</evidence>
<dbReference type="Pfam" id="PF00932">
    <property type="entry name" value="LTD"/>
    <property type="match status" value="1"/>
</dbReference>
<proteinExistence type="predicted"/>
<protein>
    <submittedName>
        <fullName evidence="3">Uncharacterized protein</fullName>
    </submittedName>
</protein>